<reference evidence="2" key="2">
    <citation type="submission" date="2015-01" db="EMBL/GenBank/DDBJ databases">
        <title>Evolutionary Origins and Diversification of the Mycorrhizal Mutualists.</title>
        <authorList>
            <consortium name="DOE Joint Genome Institute"/>
            <consortium name="Mycorrhizal Genomics Consortium"/>
            <person name="Kohler A."/>
            <person name="Kuo A."/>
            <person name="Nagy L.G."/>
            <person name="Floudas D."/>
            <person name="Copeland A."/>
            <person name="Barry K.W."/>
            <person name="Cichocki N."/>
            <person name="Veneault-Fourrey C."/>
            <person name="LaButti K."/>
            <person name="Lindquist E.A."/>
            <person name="Lipzen A."/>
            <person name="Lundell T."/>
            <person name="Morin E."/>
            <person name="Murat C."/>
            <person name="Riley R."/>
            <person name="Ohm R."/>
            <person name="Sun H."/>
            <person name="Tunlid A."/>
            <person name="Henrissat B."/>
            <person name="Grigoriev I.V."/>
            <person name="Hibbett D.S."/>
            <person name="Martin F."/>
        </authorList>
    </citation>
    <scope>NUCLEOTIDE SEQUENCE [LARGE SCALE GENOMIC DNA]</scope>
    <source>
        <strain evidence="2">Ve08.2h10</strain>
    </source>
</reference>
<accession>A0A0D0DHQ9</accession>
<reference evidence="1 2" key="1">
    <citation type="submission" date="2014-04" db="EMBL/GenBank/DDBJ databases">
        <authorList>
            <consortium name="DOE Joint Genome Institute"/>
            <person name="Kuo A."/>
            <person name="Kohler A."/>
            <person name="Jargeat P."/>
            <person name="Nagy L.G."/>
            <person name="Floudas D."/>
            <person name="Copeland A."/>
            <person name="Barry K.W."/>
            <person name="Cichocki N."/>
            <person name="Veneault-Fourrey C."/>
            <person name="LaButti K."/>
            <person name="Lindquist E.A."/>
            <person name="Lipzen A."/>
            <person name="Lundell T."/>
            <person name="Morin E."/>
            <person name="Murat C."/>
            <person name="Sun H."/>
            <person name="Tunlid A."/>
            <person name="Henrissat B."/>
            <person name="Grigoriev I.V."/>
            <person name="Hibbett D.S."/>
            <person name="Martin F."/>
            <person name="Nordberg H.P."/>
            <person name="Cantor M.N."/>
            <person name="Hua S.X."/>
        </authorList>
    </citation>
    <scope>NUCLEOTIDE SEQUENCE [LARGE SCALE GENOMIC DNA]</scope>
    <source>
        <strain evidence="1 2">Ve08.2h10</strain>
    </source>
</reference>
<dbReference type="Proteomes" id="UP000054538">
    <property type="component" value="Unassembled WGS sequence"/>
</dbReference>
<evidence type="ECO:0000313" key="1">
    <source>
        <dbReference type="EMBL" id="KIK77605.1"/>
    </source>
</evidence>
<protein>
    <submittedName>
        <fullName evidence="1">Uncharacterized protein</fullName>
    </submittedName>
</protein>
<gene>
    <name evidence="1" type="ORF">PAXRUDRAFT_166322</name>
</gene>
<dbReference type="InParanoid" id="A0A0D0DHQ9"/>
<dbReference type="EMBL" id="KN826913">
    <property type="protein sequence ID" value="KIK77605.1"/>
    <property type="molecule type" value="Genomic_DNA"/>
</dbReference>
<name>A0A0D0DHQ9_9AGAM</name>
<keyword evidence="2" id="KW-1185">Reference proteome</keyword>
<dbReference type="HOGENOM" id="CLU_2498510_0_0_1"/>
<sequence length="86" mass="10025">MLKEKRWSFEEIFSIPKEEWLLGDGWLTPFCWTYKASYQSLHHKTGGIFNETDLFAFASPDHGLSTKQMSRKKKEESHITISLAAM</sequence>
<proteinExistence type="predicted"/>
<dbReference type="AlphaFoldDB" id="A0A0D0DHQ9"/>
<organism evidence="1 2">
    <name type="scientific">Paxillus rubicundulus Ve08.2h10</name>
    <dbReference type="NCBI Taxonomy" id="930991"/>
    <lineage>
        <taxon>Eukaryota</taxon>
        <taxon>Fungi</taxon>
        <taxon>Dikarya</taxon>
        <taxon>Basidiomycota</taxon>
        <taxon>Agaricomycotina</taxon>
        <taxon>Agaricomycetes</taxon>
        <taxon>Agaricomycetidae</taxon>
        <taxon>Boletales</taxon>
        <taxon>Paxilineae</taxon>
        <taxon>Paxillaceae</taxon>
        <taxon>Paxillus</taxon>
    </lineage>
</organism>
<evidence type="ECO:0000313" key="2">
    <source>
        <dbReference type="Proteomes" id="UP000054538"/>
    </source>
</evidence>